<feature type="transmembrane region" description="Helical" evidence="1">
    <location>
        <begin position="169"/>
        <end position="189"/>
    </location>
</feature>
<feature type="transmembrane region" description="Helical" evidence="1">
    <location>
        <begin position="209"/>
        <end position="230"/>
    </location>
</feature>
<keyword evidence="1" id="KW-1133">Transmembrane helix</keyword>
<feature type="transmembrane region" description="Helical" evidence="1">
    <location>
        <begin position="82"/>
        <end position="105"/>
    </location>
</feature>
<evidence type="ECO:0000256" key="1">
    <source>
        <dbReference type="SAM" id="Phobius"/>
    </source>
</evidence>
<proteinExistence type="predicted"/>
<reference evidence="2" key="1">
    <citation type="journal article" date="2015" name="Nature">
        <title>Complex archaea that bridge the gap between prokaryotes and eukaryotes.</title>
        <authorList>
            <person name="Spang A."/>
            <person name="Saw J.H."/>
            <person name="Jorgensen S.L."/>
            <person name="Zaremba-Niedzwiedzka K."/>
            <person name="Martijn J."/>
            <person name="Lind A.E."/>
            <person name="van Eijk R."/>
            <person name="Schleper C."/>
            <person name="Guy L."/>
            <person name="Ettema T.J."/>
        </authorList>
    </citation>
    <scope>NUCLEOTIDE SEQUENCE</scope>
</reference>
<protein>
    <recommendedName>
        <fullName evidence="3">DedA family protein</fullName>
    </recommendedName>
</protein>
<keyword evidence="1" id="KW-0472">Membrane</keyword>
<dbReference type="InterPro" id="IPR051311">
    <property type="entry name" value="DedA_domain"/>
</dbReference>
<evidence type="ECO:0000313" key="2">
    <source>
        <dbReference type="EMBL" id="KKN71639.1"/>
    </source>
</evidence>
<organism evidence="2">
    <name type="scientific">marine sediment metagenome</name>
    <dbReference type="NCBI Taxonomy" id="412755"/>
    <lineage>
        <taxon>unclassified sequences</taxon>
        <taxon>metagenomes</taxon>
        <taxon>ecological metagenomes</taxon>
    </lineage>
</organism>
<comment type="caution">
    <text evidence="2">The sequence shown here is derived from an EMBL/GenBank/DDBJ whole genome shotgun (WGS) entry which is preliminary data.</text>
</comment>
<accession>A0A0F9SXI9</accession>
<keyword evidence="1" id="KW-0812">Transmembrane</keyword>
<dbReference type="PANTHER" id="PTHR42709:SF11">
    <property type="entry name" value="DEDA FAMILY PROTEIN"/>
    <property type="match status" value="1"/>
</dbReference>
<evidence type="ECO:0008006" key="3">
    <source>
        <dbReference type="Google" id="ProtNLM"/>
    </source>
</evidence>
<sequence length="231" mass="26418">MRIASDAEFCEHCGAKIGPHRHVPWWHVHRRLYDWTLAWAYRPSASVALFILSFTESIIFPVPPDVLLIPLTLSNRRRWAGYATNCTIASITGAIAAYLIGWLAWTFVEPYAFQWFAWAQFTPENFRKATGQFERYNFWIVFTAGFTPLPFKVFNVVAGTMGPKSPNPALFFTVFVIAATTSRGARFFLLTWLIRIYGAKITPFIDKYFNWLALVFAALLIGGFVVIKFVI</sequence>
<feature type="transmembrane region" description="Helical" evidence="1">
    <location>
        <begin position="136"/>
        <end position="157"/>
    </location>
</feature>
<gene>
    <name evidence="2" type="ORF">LCGC14_0418670</name>
</gene>
<dbReference type="GO" id="GO:0005886">
    <property type="term" value="C:plasma membrane"/>
    <property type="evidence" value="ECO:0007669"/>
    <property type="project" value="TreeGrafter"/>
</dbReference>
<dbReference type="PANTHER" id="PTHR42709">
    <property type="entry name" value="ALKALINE PHOSPHATASE LIKE PROTEIN"/>
    <property type="match status" value="1"/>
</dbReference>
<dbReference type="EMBL" id="LAZR01000379">
    <property type="protein sequence ID" value="KKN71639.1"/>
    <property type="molecule type" value="Genomic_DNA"/>
</dbReference>
<dbReference type="AlphaFoldDB" id="A0A0F9SXI9"/>
<name>A0A0F9SXI9_9ZZZZ</name>